<keyword evidence="1" id="KW-0408">Iron</keyword>
<dbReference type="InterPro" id="IPR005123">
    <property type="entry name" value="Oxoglu/Fe-dep_dioxygenase_dom"/>
</dbReference>
<accession>A0A6P2CVV3</accession>
<dbReference type="GO" id="GO:0016491">
    <property type="term" value="F:oxidoreductase activity"/>
    <property type="evidence" value="ECO:0007669"/>
    <property type="project" value="UniProtKB-KW"/>
</dbReference>
<dbReference type="EMBL" id="LR593886">
    <property type="protein sequence ID" value="VTR93033.1"/>
    <property type="molecule type" value="Genomic_DNA"/>
</dbReference>
<evidence type="ECO:0000256" key="1">
    <source>
        <dbReference type="RuleBase" id="RU003682"/>
    </source>
</evidence>
<protein>
    <recommendedName>
        <fullName evidence="2">Fe2OG dioxygenase domain-containing protein</fullName>
    </recommendedName>
</protein>
<sequence>MPRQQFRHIPGLFLDTDYFALDQCSRLVLQSLALYERLEAAVGGADGSLETAHIPQPAYVRSAEHNLKSEEHFARVALTEESQRTIRCEYFPRYGEDGHALAYFQRNANLPDFVARDLVPGVHGLVASEGFVPPDQELVWKLTMNFYQRVNGKVAGFPFHVDIPANGVVTMIINVQREVLFQIAKGDAVTDIPLPVGALLLLSGESRYVWKHRVLPADAPASGGAGAIERVSLVLGFQ</sequence>
<dbReference type="GO" id="GO:0046872">
    <property type="term" value="F:metal ion binding"/>
    <property type="evidence" value="ECO:0007669"/>
    <property type="project" value="UniProtKB-KW"/>
</dbReference>
<evidence type="ECO:0000313" key="4">
    <source>
        <dbReference type="Proteomes" id="UP000464178"/>
    </source>
</evidence>
<gene>
    <name evidence="3" type="ORF">SOIL9_46810</name>
</gene>
<dbReference type="Gene3D" id="2.60.120.590">
    <property type="entry name" value="Alpha-ketoglutarate-dependent dioxygenase AlkB-like"/>
    <property type="match status" value="1"/>
</dbReference>
<dbReference type="RefSeq" id="WP_162667823.1">
    <property type="nucleotide sequence ID" value="NZ_LR593886.1"/>
</dbReference>
<reference evidence="3 4" key="1">
    <citation type="submission" date="2019-05" db="EMBL/GenBank/DDBJ databases">
        <authorList>
            <consortium name="Science for Life Laboratories"/>
        </authorList>
    </citation>
    <scope>NUCLEOTIDE SEQUENCE [LARGE SCALE GENOMIC DNA]</scope>
    <source>
        <strain evidence="3">Soil9</strain>
    </source>
</reference>
<dbReference type="PROSITE" id="PS51471">
    <property type="entry name" value="FE2OG_OXY"/>
    <property type="match status" value="1"/>
</dbReference>
<dbReference type="Proteomes" id="UP000464178">
    <property type="component" value="Chromosome"/>
</dbReference>
<feature type="domain" description="Fe2OG dioxygenase" evidence="2">
    <location>
        <begin position="133"/>
        <end position="238"/>
    </location>
</feature>
<name>A0A6P2CVV3_9BACT</name>
<keyword evidence="1" id="KW-0560">Oxidoreductase</keyword>
<evidence type="ECO:0000259" key="2">
    <source>
        <dbReference type="PROSITE" id="PS51471"/>
    </source>
</evidence>
<keyword evidence="4" id="KW-1185">Reference proteome</keyword>
<dbReference type="InterPro" id="IPR037151">
    <property type="entry name" value="AlkB-like_sf"/>
</dbReference>
<dbReference type="SUPFAM" id="SSF51197">
    <property type="entry name" value="Clavaminate synthase-like"/>
    <property type="match status" value="1"/>
</dbReference>
<keyword evidence="1" id="KW-0479">Metal-binding</keyword>
<organism evidence="3 4">
    <name type="scientific">Gemmata massiliana</name>
    <dbReference type="NCBI Taxonomy" id="1210884"/>
    <lineage>
        <taxon>Bacteria</taxon>
        <taxon>Pseudomonadati</taxon>
        <taxon>Planctomycetota</taxon>
        <taxon>Planctomycetia</taxon>
        <taxon>Gemmatales</taxon>
        <taxon>Gemmataceae</taxon>
        <taxon>Gemmata</taxon>
    </lineage>
</organism>
<dbReference type="KEGG" id="gms:SOIL9_46810"/>
<comment type="similarity">
    <text evidence="1">Belongs to the iron/ascorbate-dependent oxidoreductase family.</text>
</comment>
<proteinExistence type="inferred from homology"/>
<evidence type="ECO:0000313" key="3">
    <source>
        <dbReference type="EMBL" id="VTR93033.1"/>
    </source>
</evidence>
<dbReference type="AlphaFoldDB" id="A0A6P2CVV3"/>